<feature type="compositionally biased region" description="Basic and acidic residues" evidence="1">
    <location>
        <begin position="294"/>
        <end position="306"/>
    </location>
</feature>
<protein>
    <submittedName>
        <fullName evidence="2">Uncharacterized protein</fullName>
    </submittedName>
</protein>
<evidence type="ECO:0000313" key="2">
    <source>
        <dbReference type="EnsemblMetazoa" id="G7110.1:cds"/>
    </source>
</evidence>
<keyword evidence="3" id="KW-1185">Reference proteome</keyword>
<dbReference type="EnsemblMetazoa" id="G7110.1">
    <property type="protein sequence ID" value="G7110.1:cds"/>
    <property type="gene ID" value="G7110"/>
</dbReference>
<proteinExistence type="predicted"/>
<evidence type="ECO:0000256" key="1">
    <source>
        <dbReference type="SAM" id="MobiDB-lite"/>
    </source>
</evidence>
<evidence type="ECO:0000313" key="3">
    <source>
        <dbReference type="Proteomes" id="UP000005408"/>
    </source>
</evidence>
<accession>A0A8W8NIK4</accession>
<feature type="region of interest" description="Disordered" evidence="1">
    <location>
        <begin position="284"/>
        <end position="309"/>
    </location>
</feature>
<dbReference type="Proteomes" id="UP000005408">
    <property type="component" value="Unassembled WGS sequence"/>
</dbReference>
<name>A0A8W8NIK4_MAGGI</name>
<dbReference type="AlphaFoldDB" id="A0A8W8NIK4"/>
<reference evidence="2" key="1">
    <citation type="submission" date="2022-08" db="UniProtKB">
        <authorList>
            <consortium name="EnsemblMetazoa"/>
        </authorList>
    </citation>
    <scope>IDENTIFICATION</scope>
    <source>
        <strain evidence="2">05x7-T-G4-1.051#20</strain>
    </source>
</reference>
<organism evidence="2 3">
    <name type="scientific">Magallana gigas</name>
    <name type="common">Pacific oyster</name>
    <name type="synonym">Crassostrea gigas</name>
    <dbReference type="NCBI Taxonomy" id="29159"/>
    <lineage>
        <taxon>Eukaryota</taxon>
        <taxon>Metazoa</taxon>
        <taxon>Spiralia</taxon>
        <taxon>Lophotrochozoa</taxon>
        <taxon>Mollusca</taxon>
        <taxon>Bivalvia</taxon>
        <taxon>Autobranchia</taxon>
        <taxon>Pteriomorphia</taxon>
        <taxon>Ostreida</taxon>
        <taxon>Ostreoidea</taxon>
        <taxon>Ostreidae</taxon>
        <taxon>Magallana</taxon>
    </lineage>
</organism>
<sequence length="465" mass="53609">MTARKFYGCHFHSLTVHTPETYRLVCLRSLIPEQEERTFGDLCSISLNTANRQCGKIIDNAVLRYNAQQMSGTKKDYVRHQKSIISHQAKLLPKPENTKFDIDFIRRRPTLFQAHYQRIADFMYGGENMWLSLIDGSVMFHDGPDELDSSSYPPLLHFRSSSNKDLQMLLAEDWRKCVQDCKASELILPLYKIKIYKEGQLCTIFKNEAFIHRTSSSVENQENVPQRTGEDSVQVPRVEPVLEAGEEVPRVEPVLEAGEEVPRVELVLEAGEDSVQVPQVEPVLEPDLIQDEPTDTKNQKQEKDASDEWEPVGVVASIQDTLKANENEIQERVLRIREHDGIKAAENRRGLKRARENPIDVYSVQKKSCKRKLFTDVKDSDSTVSMVAALLPSDDPTVKEFLKYRRILKSTNDKLLRNFYDAALAKLQTAIIRRHRELMEKKDEKSHPLIKIAEKLLVHWNIYHF</sequence>